<feature type="domain" description="DUF4097" evidence="2">
    <location>
        <begin position="117"/>
        <end position="259"/>
    </location>
</feature>
<evidence type="ECO:0000313" key="4">
    <source>
        <dbReference type="Proteomes" id="UP001519654"/>
    </source>
</evidence>
<dbReference type="InterPro" id="IPR025164">
    <property type="entry name" value="Toastrack_DUF4097"/>
</dbReference>
<reference evidence="3 4" key="1">
    <citation type="submission" date="2021-06" db="EMBL/GenBank/DDBJ databases">
        <title>Actinoplanes lichenicola sp. nov., and Actinoplanes ovalisporus sp. nov., isolated from lichen in Thailand.</title>
        <authorList>
            <person name="Saeng-In P."/>
            <person name="Kanchanasin P."/>
            <person name="Yuki M."/>
            <person name="Kudo T."/>
            <person name="Ohkuma M."/>
            <person name="Phongsopitanun W."/>
            <person name="Tanasupawat S."/>
        </authorList>
    </citation>
    <scope>NUCLEOTIDE SEQUENCE [LARGE SCALE GENOMIC DNA]</scope>
    <source>
        <strain evidence="3 4">NBRC 110975</strain>
    </source>
</reference>
<sequence>MTTTLARRAGVFALIAATAATTLTGCAGVVGAKMTFEDTEKTKITDIRLDGSSGDVTIRAAAVTETSIKRIVRRTTGDPGESYRLEGSTLVVDTSCGHDCSVSYEIVAPTGVKVGGELKSGDIALDAVGDTDVKLTSGNINVTDPAGTVKLRATSGDMRVVNAKKATRVEATSGNINVIDMAGPLELRVTSGDISATLTTPNSVTAQTTSGTVQVQVPQGDYKIVTSAGSGDASVNGLVSNPAAKNVLDLRTGSGDATVSAA</sequence>
<proteinExistence type="predicted"/>
<accession>A0ABS5Z271</accession>
<evidence type="ECO:0000256" key="1">
    <source>
        <dbReference type="SAM" id="SignalP"/>
    </source>
</evidence>
<dbReference type="EMBL" id="JAHKKG010000016">
    <property type="protein sequence ID" value="MBU2669785.1"/>
    <property type="molecule type" value="Genomic_DNA"/>
</dbReference>
<organism evidence="3 4">
    <name type="scientific">Paractinoplanes bogorensis</name>
    <dbReference type="NCBI Taxonomy" id="1610840"/>
    <lineage>
        <taxon>Bacteria</taxon>
        <taxon>Bacillati</taxon>
        <taxon>Actinomycetota</taxon>
        <taxon>Actinomycetes</taxon>
        <taxon>Micromonosporales</taxon>
        <taxon>Micromonosporaceae</taxon>
        <taxon>Paractinoplanes</taxon>
    </lineage>
</organism>
<keyword evidence="1" id="KW-0732">Signal</keyword>
<feature type="chain" id="PRO_5045246294" evidence="1">
    <location>
        <begin position="33"/>
        <end position="262"/>
    </location>
</feature>
<comment type="caution">
    <text evidence="3">The sequence shown here is derived from an EMBL/GenBank/DDBJ whole genome shotgun (WGS) entry which is preliminary data.</text>
</comment>
<dbReference type="RefSeq" id="WP_215794858.1">
    <property type="nucleotide sequence ID" value="NZ_JAHKKG010000016.1"/>
</dbReference>
<dbReference type="Pfam" id="PF13349">
    <property type="entry name" value="DUF4097"/>
    <property type="match status" value="1"/>
</dbReference>
<evidence type="ECO:0000259" key="2">
    <source>
        <dbReference type="Pfam" id="PF13349"/>
    </source>
</evidence>
<gene>
    <name evidence="3" type="ORF">KOI35_40380</name>
</gene>
<feature type="signal peptide" evidence="1">
    <location>
        <begin position="1"/>
        <end position="32"/>
    </location>
</feature>
<dbReference type="PROSITE" id="PS51257">
    <property type="entry name" value="PROKAR_LIPOPROTEIN"/>
    <property type="match status" value="1"/>
</dbReference>
<keyword evidence="4" id="KW-1185">Reference proteome</keyword>
<name>A0ABS5Z271_9ACTN</name>
<evidence type="ECO:0000313" key="3">
    <source>
        <dbReference type="EMBL" id="MBU2669785.1"/>
    </source>
</evidence>
<dbReference type="Proteomes" id="UP001519654">
    <property type="component" value="Unassembled WGS sequence"/>
</dbReference>
<protein>
    <submittedName>
        <fullName evidence="3">DUF4097 domain-containing protein</fullName>
    </submittedName>
</protein>